<protein>
    <recommendedName>
        <fullName evidence="3">CUE domain-containing protein</fullName>
    </recommendedName>
</protein>
<dbReference type="PANTHER" id="PTHR31245">
    <property type="entry name" value="UBIQUITIN SYSTEM COMPONENT CUE PROTEIN"/>
    <property type="match status" value="1"/>
</dbReference>
<feature type="compositionally biased region" description="Basic and acidic residues" evidence="2">
    <location>
        <begin position="116"/>
        <end position="129"/>
    </location>
</feature>
<dbReference type="GO" id="GO:0043130">
    <property type="term" value="F:ubiquitin binding"/>
    <property type="evidence" value="ECO:0007669"/>
    <property type="project" value="InterPro"/>
</dbReference>
<feature type="region of interest" description="Disordered" evidence="2">
    <location>
        <begin position="1"/>
        <end position="24"/>
    </location>
</feature>
<sequence length="267" mass="30430">MSAGVCGKRVGFESSPTSGSANKRFRRSIRSSEFGFWGSEDNKLSHLMNMFPSMNRELVESVLNNHNQKVEDAVESLQKLLLGEARMPNESSNSDSMVSANNSDVQGAESSQLPDQKVEELQENDKTSERIDTANWSSWVDMFVQEMMTASDMDDARLRATRMLEAFERSIVAHLTDSDRLELASLKEHLQGLLKDNQILKRAVAIQHVRNSEQEEKLKEVEHLKHVINQYQDQLRTLEINNYTLKLHLQRAQESSPIPGNFHPDIF</sequence>
<dbReference type="EMBL" id="JADFTS010000007">
    <property type="protein sequence ID" value="KAF9596300.1"/>
    <property type="molecule type" value="Genomic_DNA"/>
</dbReference>
<evidence type="ECO:0000256" key="1">
    <source>
        <dbReference type="SAM" id="Coils"/>
    </source>
</evidence>
<accession>A0A835H9P4</accession>
<dbReference type="InterPro" id="IPR003892">
    <property type="entry name" value="CUE"/>
</dbReference>
<dbReference type="Gene3D" id="1.10.8.10">
    <property type="entry name" value="DNA helicase RuvA subunit, C-terminal domain"/>
    <property type="match status" value="1"/>
</dbReference>
<name>A0A835H9P4_9MAGN</name>
<feature type="coiled-coil region" evidence="1">
    <location>
        <begin position="183"/>
        <end position="241"/>
    </location>
</feature>
<dbReference type="Pfam" id="PF02845">
    <property type="entry name" value="CUE"/>
    <property type="match status" value="1"/>
</dbReference>
<gene>
    <name evidence="4" type="ORF">IFM89_008826</name>
</gene>
<feature type="domain" description="CUE" evidence="3">
    <location>
        <begin position="39"/>
        <end position="82"/>
    </location>
</feature>
<feature type="region of interest" description="Disordered" evidence="2">
    <location>
        <begin position="87"/>
        <end position="129"/>
    </location>
</feature>
<reference evidence="4 5" key="1">
    <citation type="submission" date="2020-10" db="EMBL/GenBank/DDBJ databases">
        <title>The Coptis chinensis genome and diversification of protoberbering-type alkaloids.</title>
        <authorList>
            <person name="Wang B."/>
            <person name="Shu S."/>
            <person name="Song C."/>
            <person name="Liu Y."/>
        </authorList>
    </citation>
    <scope>NUCLEOTIDE SEQUENCE [LARGE SCALE GENOMIC DNA]</scope>
    <source>
        <strain evidence="4">HL-2020</strain>
        <tissue evidence="4">Leaf</tissue>
    </source>
</reference>
<dbReference type="AlphaFoldDB" id="A0A835H9P4"/>
<dbReference type="PROSITE" id="PS51140">
    <property type="entry name" value="CUE"/>
    <property type="match status" value="1"/>
</dbReference>
<dbReference type="PANTHER" id="PTHR31245:SF16">
    <property type="entry name" value="UDP-GLUCOSE 6-DEHYDROGENASE"/>
    <property type="match status" value="1"/>
</dbReference>
<comment type="caution">
    <text evidence="4">The sequence shown here is derived from an EMBL/GenBank/DDBJ whole genome shotgun (WGS) entry which is preliminary data.</text>
</comment>
<dbReference type="SMART" id="SM00546">
    <property type="entry name" value="CUE"/>
    <property type="match status" value="1"/>
</dbReference>
<dbReference type="CDD" id="cd14279">
    <property type="entry name" value="CUE"/>
    <property type="match status" value="1"/>
</dbReference>
<evidence type="ECO:0000313" key="4">
    <source>
        <dbReference type="EMBL" id="KAF9596300.1"/>
    </source>
</evidence>
<evidence type="ECO:0000256" key="2">
    <source>
        <dbReference type="SAM" id="MobiDB-lite"/>
    </source>
</evidence>
<feature type="compositionally biased region" description="Polar residues" evidence="2">
    <location>
        <begin position="89"/>
        <end position="114"/>
    </location>
</feature>
<evidence type="ECO:0000313" key="5">
    <source>
        <dbReference type="Proteomes" id="UP000631114"/>
    </source>
</evidence>
<evidence type="ECO:0000259" key="3">
    <source>
        <dbReference type="PROSITE" id="PS51140"/>
    </source>
</evidence>
<dbReference type="InterPro" id="IPR009060">
    <property type="entry name" value="UBA-like_sf"/>
</dbReference>
<keyword evidence="1" id="KW-0175">Coiled coil</keyword>
<proteinExistence type="predicted"/>
<dbReference type="OrthoDB" id="440455at2759"/>
<dbReference type="SUPFAM" id="SSF46934">
    <property type="entry name" value="UBA-like"/>
    <property type="match status" value="1"/>
</dbReference>
<keyword evidence="5" id="KW-1185">Reference proteome</keyword>
<organism evidence="4 5">
    <name type="scientific">Coptis chinensis</name>
    <dbReference type="NCBI Taxonomy" id="261450"/>
    <lineage>
        <taxon>Eukaryota</taxon>
        <taxon>Viridiplantae</taxon>
        <taxon>Streptophyta</taxon>
        <taxon>Embryophyta</taxon>
        <taxon>Tracheophyta</taxon>
        <taxon>Spermatophyta</taxon>
        <taxon>Magnoliopsida</taxon>
        <taxon>Ranunculales</taxon>
        <taxon>Ranunculaceae</taxon>
        <taxon>Coptidoideae</taxon>
        <taxon>Coptis</taxon>
    </lineage>
</organism>
<dbReference type="Proteomes" id="UP000631114">
    <property type="component" value="Unassembled WGS sequence"/>
</dbReference>